<feature type="region of interest" description="Disordered" evidence="1">
    <location>
        <begin position="44"/>
        <end position="68"/>
    </location>
</feature>
<evidence type="ECO:0000313" key="3">
    <source>
        <dbReference type="Proteomes" id="UP000238701"/>
    </source>
</evidence>
<dbReference type="Proteomes" id="UP000238701">
    <property type="component" value="Unassembled WGS sequence"/>
</dbReference>
<evidence type="ECO:0000313" key="2">
    <source>
        <dbReference type="EMBL" id="SPF37903.1"/>
    </source>
</evidence>
<proteinExistence type="predicted"/>
<dbReference type="AlphaFoldDB" id="A0A2U3KE38"/>
<name>A0A2U3KE38_9BACT</name>
<sequence length="68" mass="7841">MRNAGKADPAKSERDARDVELINRYAGELNVEVLDCLEYQADLYADEERRPQQQDNKTSRSRKGRRSG</sequence>
<evidence type="ECO:0000256" key="1">
    <source>
        <dbReference type="SAM" id="MobiDB-lite"/>
    </source>
</evidence>
<gene>
    <name evidence="2" type="ORF">SBA1_190035</name>
</gene>
<reference evidence="3" key="1">
    <citation type="submission" date="2018-02" db="EMBL/GenBank/DDBJ databases">
        <authorList>
            <person name="Hausmann B."/>
        </authorList>
    </citation>
    <scope>NUCLEOTIDE SEQUENCE [LARGE SCALE GENOMIC DNA]</scope>
    <source>
        <strain evidence="3">Peat soil MAG SbA1</strain>
    </source>
</reference>
<accession>A0A2U3KE38</accession>
<organism evidence="2 3">
    <name type="scientific">Candidatus Sulfotelmatobacter kueseliae</name>
    <dbReference type="NCBI Taxonomy" id="2042962"/>
    <lineage>
        <taxon>Bacteria</taxon>
        <taxon>Pseudomonadati</taxon>
        <taxon>Acidobacteriota</taxon>
        <taxon>Terriglobia</taxon>
        <taxon>Terriglobales</taxon>
        <taxon>Candidatus Korobacteraceae</taxon>
        <taxon>Candidatus Sulfotelmatobacter</taxon>
    </lineage>
</organism>
<feature type="compositionally biased region" description="Basic residues" evidence="1">
    <location>
        <begin position="59"/>
        <end position="68"/>
    </location>
</feature>
<protein>
    <submittedName>
        <fullName evidence="2">Uncharacterized protein</fullName>
    </submittedName>
</protein>
<dbReference type="EMBL" id="OMOD01000101">
    <property type="protein sequence ID" value="SPF37903.1"/>
    <property type="molecule type" value="Genomic_DNA"/>
</dbReference>